<proteinExistence type="predicted"/>
<dbReference type="PANTHER" id="PTHR10039">
    <property type="entry name" value="AMELOGENIN"/>
    <property type="match status" value="1"/>
</dbReference>
<dbReference type="InterPro" id="IPR027417">
    <property type="entry name" value="P-loop_NTPase"/>
</dbReference>
<dbReference type="OrthoDB" id="3228837at2759"/>
<dbReference type="STRING" id="742152.A0A2H3JZ24"/>
<dbReference type="Proteomes" id="UP000218811">
    <property type="component" value="Unassembled WGS sequence"/>
</dbReference>
<dbReference type="Gene3D" id="3.40.50.300">
    <property type="entry name" value="P-loop containing nucleotide triphosphate hydrolases"/>
    <property type="match status" value="1"/>
</dbReference>
<dbReference type="OMA" id="ISCNDES"/>
<dbReference type="AlphaFoldDB" id="A0A2H3JZ24"/>
<protein>
    <recommendedName>
        <fullName evidence="2">Nephrocystin 3-like N-terminal domain-containing protein</fullName>
    </recommendedName>
</protein>
<evidence type="ECO:0000313" key="4">
    <source>
        <dbReference type="Proteomes" id="UP000218811"/>
    </source>
</evidence>
<evidence type="ECO:0000313" key="3">
    <source>
        <dbReference type="EMBL" id="PCH41984.1"/>
    </source>
</evidence>
<dbReference type="EMBL" id="KB468124">
    <property type="protein sequence ID" value="PCH41984.1"/>
    <property type="molecule type" value="Genomic_DNA"/>
</dbReference>
<accession>A0A2H3JZ24</accession>
<keyword evidence="1" id="KW-0677">Repeat</keyword>
<dbReference type="Pfam" id="PF24883">
    <property type="entry name" value="NPHP3_N"/>
    <property type="match status" value="1"/>
</dbReference>
<dbReference type="PANTHER" id="PTHR10039:SF17">
    <property type="entry name" value="FUNGAL STAND N-TERMINAL GOODBYE DOMAIN-CONTAINING PROTEIN-RELATED"/>
    <property type="match status" value="1"/>
</dbReference>
<organism evidence="3 4">
    <name type="scientific">Wolfiporia cocos (strain MD-104)</name>
    <name type="common">Brown rot fungus</name>
    <dbReference type="NCBI Taxonomy" id="742152"/>
    <lineage>
        <taxon>Eukaryota</taxon>
        <taxon>Fungi</taxon>
        <taxon>Dikarya</taxon>
        <taxon>Basidiomycota</taxon>
        <taxon>Agaricomycotina</taxon>
        <taxon>Agaricomycetes</taxon>
        <taxon>Polyporales</taxon>
        <taxon>Phaeolaceae</taxon>
        <taxon>Wolfiporia</taxon>
    </lineage>
</organism>
<evidence type="ECO:0000256" key="1">
    <source>
        <dbReference type="ARBA" id="ARBA00022737"/>
    </source>
</evidence>
<dbReference type="SUPFAM" id="SSF52540">
    <property type="entry name" value="P-loop containing nucleoside triphosphate hydrolases"/>
    <property type="match status" value="1"/>
</dbReference>
<gene>
    <name evidence="3" type="ORF">WOLCODRAFT_119773</name>
</gene>
<sequence>MRDRDVQVVLDRLPHRDHAEYRSAINEAKNGYLPGTRMDLLTTLERWATAPEQPCIFVLSGAAGTGKSTVAYEFAKRLDGIGRLGASFFFVRGDANLSCTTYVIPTIAYQLARSQVAIRACVVEHVRSHLSRGDLQSMEAQVQDLIARPLSVATADCNPVVIIIDALDECMDQALERIPRLLYLLLRGIRDLHIPIRIFLTTRPELHIERVFETVEFKSVTKSYRFEEVPQVNVDGDIALFFWDRLARLPTSRLLFDSRPNVVQDLTKRAKGLFIWAATACRTLDRNSRRIIQLIDALLDNSENSLVVLNDLDTLYLTVLRSALPSEFLNEWHENRAAMEQVLGALALLRDHISPNALAALLDVAEEGILSILERLQSVSHYDRSDSTVPFRPLHASFPQFLVDNQRCQDTCYYI</sequence>
<name>A0A2H3JZ24_WOLCO</name>
<reference evidence="3 4" key="1">
    <citation type="journal article" date="2012" name="Science">
        <title>The Paleozoic origin of enzymatic lignin decomposition reconstructed from 31 fungal genomes.</title>
        <authorList>
            <person name="Floudas D."/>
            <person name="Binder M."/>
            <person name="Riley R."/>
            <person name="Barry K."/>
            <person name="Blanchette R.A."/>
            <person name="Henrissat B."/>
            <person name="Martinez A.T."/>
            <person name="Otillar R."/>
            <person name="Spatafora J.W."/>
            <person name="Yadav J.S."/>
            <person name="Aerts A."/>
            <person name="Benoit I."/>
            <person name="Boyd A."/>
            <person name="Carlson A."/>
            <person name="Copeland A."/>
            <person name="Coutinho P.M."/>
            <person name="de Vries R.P."/>
            <person name="Ferreira P."/>
            <person name="Findley K."/>
            <person name="Foster B."/>
            <person name="Gaskell J."/>
            <person name="Glotzer D."/>
            <person name="Gorecki P."/>
            <person name="Heitman J."/>
            <person name="Hesse C."/>
            <person name="Hori C."/>
            <person name="Igarashi K."/>
            <person name="Jurgens J.A."/>
            <person name="Kallen N."/>
            <person name="Kersten P."/>
            <person name="Kohler A."/>
            <person name="Kuees U."/>
            <person name="Kumar T.K.A."/>
            <person name="Kuo A."/>
            <person name="LaButti K."/>
            <person name="Larrondo L.F."/>
            <person name="Lindquist E."/>
            <person name="Ling A."/>
            <person name="Lombard V."/>
            <person name="Lucas S."/>
            <person name="Lundell T."/>
            <person name="Martin R."/>
            <person name="McLaughlin D.J."/>
            <person name="Morgenstern I."/>
            <person name="Morin E."/>
            <person name="Murat C."/>
            <person name="Nagy L.G."/>
            <person name="Nolan M."/>
            <person name="Ohm R.A."/>
            <person name="Patyshakuliyeva A."/>
            <person name="Rokas A."/>
            <person name="Ruiz-Duenas F.J."/>
            <person name="Sabat G."/>
            <person name="Salamov A."/>
            <person name="Samejima M."/>
            <person name="Schmutz J."/>
            <person name="Slot J.C."/>
            <person name="St John F."/>
            <person name="Stenlid J."/>
            <person name="Sun H."/>
            <person name="Sun S."/>
            <person name="Syed K."/>
            <person name="Tsang A."/>
            <person name="Wiebenga A."/>
            <person name="Young D."/>
            <person name="Pisabarro A."/>
            <person name="Eastwood D.C."/>
            <person name="Martin F."/>
            <person name="Cullen D."/>
            <person name="Grigoriev I.V."/>
            <person name="Hibbett D.S."/>
        </authorList>
    </citation>
    <scope>NUCLEOTIDE SEQUENCE [LARGE SCALE GENOMIC DNA]</scope>
    <source>
        <strain evidence="3 4">MD-104</strain>
    </source>
</reference>
<feature type="non-terminal residue" evidence="3">
    <location>
        <position position="415"/>
    </location>
</feature>
<feature type="domain" description="Nephrocystin 3-like N-terminal" evidence="2">
    <location>
        <begin position="43"/>
        <end position="203"/>
    </location>
</feature>
<dbReference type="InterPro" id="IPR056884">
    <property type="entry name" value="NPHP3-like_N"/>
</dbReference>
<keyword evidence="4" id="KW-1185">Reference proteome</keyword>
<evidence type="ECO:0000259" key="2">
    <source>
        <dbReference type="Pfam" id="PF24883"/>
    </source>
</evidence>